<dbReference type="PRINTS" id="PR00035">
    <property type="entry name" value="HTHGNTR"/>
</dbReference>
<reference evidence="5" key="1">
    <citation type="submission" date="2021-10" db="EMBL/GenBank/DDBJ databases">
        <title>Anaerobic single-cell dispensing facilitates the cultivation of human gut bacteria.</title>
        <authorList>
            <person name="Afrizal A."/>
        </authorList>
    </citation>
    <scope>NUCLEOTIDE SEQUENCE</scope>
    <source>
        <strain evidence="5">CLA-AA-H250</strain>
    </source>
</reference>
<keyword evidence="6" id="KW-1185">Reference proteome</keyword>
<dbReference type="Pfam" id="PF00392">
    <property type="entry name" value="GntR"/>
    <property type="match status" value="1"/>
</dbReference>
<keyword evidence="3" id="KW-0804">Transcription</keyword>
<dbReference type="Gene3D" id="1.10.10.10">
    <property type="entry name" value="Winged helix-like DNA-binding domain superfamily/Winged helix DNA-binding domain"/>
    <property type="match status" value="1"/>
</dbReference>
<sequence>MADTEKKTAKYRFLVDTIKEKIKNGEYEPGERMESENTLSDQFGYSRQTVRQALSVLEQEGLIERRRGSGTYISSESRRTPRGNSIAIVTTYISDYIFPTIIRGIEETLTNAGYDLTLNVTNNHVEEEARILQSLISRRVDGVIVEGTKTAFPNPNVELYRRLEKMGVPVVFFNSYYRDLPDSVYVVTDDRKAGLQAVDLLIEKGCRRIGGVFKSDDMQGHGRYAGFSEGLIHNGCVLGDDNVVWYTTAERSRLFRPDNSDYMFERLRGCDGIVCYNDQIAYGVIDLLQKHNVRVPEDVLVIGFDDSSISEYSPVKITSFVHPKVEMGRAAANKLIHMLRSSDPEQPLVLDMPLHEKESTRR</sequence>
<organism evidence="5 6">
    <name type="scientific">Hominenteromicrobium mulieris</name>
    <dbReference type="NCBI Taxonomy" id="2885357"/>
    <lineage>
        <taxon>Bacteria</taxon>
        <taxon>Bacillati</taxon>
        <taxon>Bacillota</taxon>
        <taxon>Clostridia</taxon>
        <taxon>Eubacteriales</taxon>
        <taxon>Oscillospiraceae</taxon>
        <taxon>Hominenteromicrobium</taxon>
    </lineage>
</organism>
<dbReference type="PANTHER" id="PTHR30146">
    <property type="entry name" value="LACI-RELATED TRANSCRIPTIONAL REPRESSOR"/>
    <property type="match status" value="1"/>
</dbReference>
<dbReference type="CDD" id="cd07377">
    <property type="entry name" value="WHTH_GntR"/>
    <property type="match status" value="1"/>
</dbReference>
<dbReference type="EMBL" id="JAJEQC010000002">
    <property type="protein sequence ID" value="MCC2135992.1"/>
    <property type="molecule type" value="Genomic_DNA"/>
</dbReference>
<dbReference type="SUPFAM" id="SSF53822">
    <property type="entry name" value="Periplasmic binding protein-like I"/>
    <property type="match status" value="1"/>
</dbReference>
<dbReference type="PANTHER" id="PTHR30146:SF150">
    <property type="entry name" value="ARABINOSE METABOLISM TRANSCRIPTIONAL REPRESSOR"/>
    <property type="match status" value="1"/>
</dbReference>
<dbReference type="InterPro" id="IPR036388">
    <property type="entry name" value="WH-like_DNA-bd_sf"/>
</dbReference>
<evidence type="ECO:0000256" key="3">
    <source>
        <dbReference type="ARBA" id="ARBA00023163"/>
    </source>
</evidence>
<dbReference type="SMART" id="SM00345">
    <property type="entry name" value="HTH_GNTR"/>
    <property type="match status" value="1"/>
</dbReference>
<keyword evidence="1" id="KW-0805">Transcription regulation</keyword>
<dbReference type="Proteomes" id="UP001199424">
    <property type="component" value="Unassembled WGS sequence"/>
</dbReference>
<evidence type="ECO:0000259" key="4">
    <source>
        <dbReference type="PROSITE" id="PS50949"/>
    </source>
</evidence>
<dbReference type="GO" id="GO:0003700">
    <property type="term" value="F:DNA-binding transcription factor activity"/>
    <property type="evidence" value="ECO:0007669"/>
    <property type="project" value="InterPro"/>
</dbReference>
<name>A0AAE3DHX4_9FIRM</name>
<dbReference type="AlphaFoldDB" id="A0AAE3DHX4"/>
<feature type="domain" description="HTH gntR-type" evidence="4">
    <location>
        <begin position="8"/>
        <end position="76"/>
    </location>
</feature>
<dbReference type="InterPro" id="IPR000524">
    <property type="entry name" value="Tscrpt_reg_HTH_GntR"/>
</dbReference>
<dbReference type="GO" id="GO:0000976">
    <property type="term" value="F:transcription cis-regulatory region binding"/>
    <property type="evidence" value="ECO:0007669"/>
    <property type="project" value="TreeGrafter"/>
</dbReference>
<evidence type="ECO:0000313" key="6">
    <source>
        <dbReference type="Proteomes" id="UP001199424"/>
    </source>
</evidence>
<dbReference type="InterPro" id="IPR033532">
    <property type="entry name" value="AraR_ligand_bind_dom"/>
</dbReference>
<keyword evidence="2" id="KW-0238">DNA-binding</keyword>
<proteinExistence type="predicted"/>
<protein>
    <submittedName>
        <fullName evidence="5">GntR family transcriptional regulator</fullName>
    </submittedName>
</protein>
<dbReference type="InterPro" id="IPR046335">
    <property type="entry name" value="LacI/GalR-like_sensor"/>
</dbReference>
<accession>A0AAE3DHX4</accession>
<dbReference type="CDD" id="cd01541">
    <property type="entry name" value="PBP1_AraR"/>
    <property type="match status" value="1"/>
</dbReference>
<dbReference type="Gene3D" id="3.40.50.2300">
    <property type="match status" value="2"/>
</dbReference>
<comment type="caution">
    <text evidence="5">The sequence shown here is derived from an EMBL/GenBank/DDBJ whole genome shotgun (WGS) entry which is preliminary data.</text>
</comment>
<dbReference type="InterPro" id="IPR036390">
    <property type="entry name" value="WH_DNA-bd_sf"/>
</dbReference>
<dbReference type="InterPro" id="IPR028082">
    <property type="entry name" value="Peripla_BP_I"/>
</dbReference>
<dbReference type="PROSITE" id="PS50949">
    <property type="entry name" value="HTH_GNTR"/>
    <property type="match status" value="1"/>
</dbReference>
<gene>
    <name evidence="5" type="ORF">LKD31_03055</name>
</gene>
<dbReference type="SUPFAM" id="SSF46785">
    <property type="entry name" value="Winged helix' DNA-binding domain"/>
    <property type="match status" value="1"/>
</dbReference>
<evidence type="ECO:0000256" key="1">
    <source>
        <dbReference type="ARBA" id="ARBA00023015"/>
    </source>
</evidence>
<evidence type="ECO:0000256" key="2">
    <source>
        <dbReference type="ARBA" id="ARBA00023125"/>
    </source>
</evidence>
<dbReference type="Pfam" id="PF13377">
    <property type="entry name" value="Peripla_BP_3"/>
    <property type="match status" value="1"/>
</dbReference>
<evidence type="ECO:0000313" key="5">
    <source>
        <dbReference type="EMBL" id="MCC2135992.1"/>
    </source>
</evidence>
<dbReference type="RefSeq" id="WP_308448576.1">
    <property type="nucleotide sequence ID" value="NZ_JAJEQC010000002.1"/>
</dbReference>